<dbReference type="EC" id="2.1.1.222" evidence="5"/>
<dbReference type="GO" id="GO:0061542">
    <property type="term" value="F:3-demethylubiquinol 3-O-methyltransferase activity"/>
    <property type="evidence" value="ECO:0007669"/>
    <property type="project" value="UniProtKB-UniRule"/>
</dbReference>
<evidence type="ECO:0000256" key="1">
    <source>
        <dbReference type="ARBA" id="ARBA00022603"/>
    </source>
</evidence>
<dbReference type="NCBIfam" id="TIGR01983">
    <property type="entry name" value="UbiG"/>
    <property type="match status" value="1"/>
</dbReference>
<comment type="pathway">
    <text evidence="5">Cofactor biosynthesis; ubiquinone biosynthesis.</text>
</comment>
<feature type="binding site" evidence="5">
    <location>
        <position position="120"/>
    </location>
    <ligand>
        <name>S-adenosyl-L-methionine</name>
        <dbReference type="ChEBI" id="CHEBI:59789"/>
    </ligand>
</feature>
<dbReference type="GeneID" id="65280991"/>
<name>A0A2W1KGJ6_ACIFR</name>
<dbReference type="EMBL" id="QKQP01000001">
    <property type="protein sequence ID" value="PZD81565.1"/>
    <property type="molecule type" value="Genomic_DNA"/>
</dbReference>
<comment type="function">
    <text evidence="5">O-methyltransferase that catalyzes the 2 O-methylation steps in the ubiquinone biosynthetic pathway.</text>
</comment>
<dbReference type="RefSeq" id="WP_009564443.1">
    <property type="nucleotide sequence ID" value="NZ_AP025160.1"/>
</dbReference>
<dbReference type="EC" id="2.1.1.64" evidence="5"/>
<dbReference type="PANTHER" id="PTHR43464">
    <property type="entry name" value="METHYLTRANSFERASE"/>
    <property type="match status" value="1"/>
</dbReference>
<keyword evidence="1 5" id="KW-0489">Methyltransferase</keyword>
<proteinExistence type="inferred from homology"/>
<dbReference type="GO" id="GO:0032259">
    <property type="term" value="P:methylation"/>
    <property type="evidence" value="ECO:0007669"/>
    <property type="project" value="UniProtKB-KW"/>
</dbReference>
<keyword evidence="2 5" id="KW-0808">Transferase</keyword>
<evidence type="ECO:0000313" key="7">
    <source>
        <dbReference type="EMBL" id="PZD81565.1"/>
    </source>
</evidence>
<reference evidence="7 8" key="1">
    <citation type="submission" date="2018-06" db="EMBL/GenBank/DDBJ databases">
        <title>Draft sequence of Acidithiobacillus ferrooxidans CCM 4253.</title>
        <authorList>
            <person name="Moya-Beltran A."/>
            <person name="Castro M."/>
            <person name="Covarrubias P.C."/>
            <person name="Issotta F."/>
            <person name="Janiczek O."/>
            <person name="Mandl M."/>
            <person name="Kucera J."/>
            <person name="Quatrini R."/>
        </authorList>
    </citation>
    <scope>NUCLEOTIDE SEQUENCE [LARGE SCALE GENOMIC DNA]</scope>
    <source>
        <strain evidence="7 8">CCM 4253</strain>
    </source>
</reference>
<sequence length="235" mass="25757">MNSDQAEVNKFDALSGQWWDTDGPFRTLHEINPLRLDFIARGCGGLAGKKVLDVGTGGGLLAEAMARQGAEVTGIDLAEDGLDVARAHADANHLHIDYRQIAVEDLATEKPEYYDVVTCMEMLEHVPDPAAVVDACARLLHPGGDAFFATLNRGPKSYLMAIVGAEYVLGLLPRGTHDYRKFIRPSELLAMTHQSHLQTMALKGMHFDPIRHRGRLSDDVSINYLSQARKAAPNV</sequence>
<dbReference type="GO" id="GO:0102208">
    <property type="term" value="F:2-polyprenyl-6-hydroxyphenol methylase activity"/>
    <property type="evidence" value="ECO:0007669"/>
    <property type="project" value="UniProtKB-EC"/>
</dbReference>
<comment type="similarity">
    <text evidence="5">Belongs to the methyltransferase superfamily. UbiG/COQ3 family.</text>
</comment>
<feature type="binding site" evidence="5">
    <location>
        <position position="76"/>
    </location>
    <ligand>
        <name>S-adenosyl-L-methionine</name>
        <dbReference type="ChEBI" id="CHEBI:59789"/>
    </ligand>
</feature>
<dbReference type="Proteomes" id="UP000248886">
    <property type="component" value="Unassembled WGS sequence"/>
</dbReference>
<evidence type="ECO:0000259" key="6">
    <source>
        <dbReference type="Pfam" id="PF08241"/>
    </source>
</evidence>
<dbReference type="UniPathway" id="UPA00232"/>
<evidence type="ECO:0000313" key="8">
    <source>
        <dbReference type="Proteomes" id="UP000248886"/>
    </source>
</evidence>
<accession>A0A2W1KGJ6</accession>
<dbReference type="InterPro" id="IPR013216">
    <property type="entry name" value="Methyltransf_11"/>
</dbReference>
<protein>
    <recommendedName>
        <fullName evidence="5">Ubiquinone biosynthesis O-methyltransferase</fullName>
    </recommendedName>
    <alternativeName>
        <fullName evidence="5">2-polyprenyl-6-hydroxyphenol methylase</fullName>
        <ecNumber evidence="5">2.1.1.222</ecNumber>
    </alternativeName>
    <alternativeName>
        <fullName evidence="5">3-demethylubiquinone 3-O-methyltransferase</fullName>
        <ecNumber evidence="5">2.1.1.64</ecNumber>
    </alternativeName>
</protein>
<organism evidence="7 8">
    <name type="scientific">Acidithiobacillus ferrooxidans</name>
    <name type="common">Thiobacillus ferrooxidans</name>
    <dbReference type="NCBI Taxonomy" id="920"/>
    <lineage>
        <taxon>Bacteria</taxon>
        <taxon>Pseudomonadati</taxon>
        <taxon>Pseudomonadota</taxon>
        <taxon>Acidithiobacillia</taxon>
        <taxon>Acidithiobacillales</taxon>
        <taxon>Acidithiobacillaceae</taxon>
        <taxon>Acidithiobacillus</taxon>
    </lineage>
</organism>
<gene>
    <name evidence="5" type="primary">ubiG</name>
    <name evidence="7" type="ORF">DN052_00320</name>
</gene>
<comment type="catalytic activity">
    <reaction evidence="5">
        <text>a 3-demethylubiquinol + S-adenosyl-L-methionine = a ubiquinol + S-adenosyl-L-homocysteine + H(+)</text>
        <dbReference type="Rhea" id="RHEA:44380"/>
        <dbReference type="Rhea" id="RHEA-COMP:9566"/>
        <dbReference type="Rhea" id="RHEA-COMP:10914"/>
        <dbReference type="ChEBI" id="CHEBI:15378"/>
        <dbReference type="ChEBI" id="CHEBI:17976"/>
        <dbReference type="ChEBI" id="CHEBI:57856"/>
        <dbReference type="ChEBI" id="CHEBI:59789"/>
        <dbReference type="ChEBI" id="CHEBI:84422"/>
        <dbReference type="EC" id="2.1.1.64"/>
    </reaction>
</comment>
<dbReference type="InterPro" id="IPR029063">
    <property type="entry name" value="SAM-dependent_MTases_sf"/>
</dbReference>
<evidence type="ECO:0000256" key="3">
    <source>
        <dbReference type="ARBA" id="ARBA00022688"/>
    </source>
</evidence>
<feature type="domain" description="Methyltransferase type 11" evidence="6">
    <location>
        <begin position="52"/>
        <end position="147"/>
    </location>
</feature>
<evidence type="ECO:0000256" key="4">
    <source>
        <dbReference type="ARBA" id="ARBA00022691"/>
    </source>
</evidence>
<feature type="binding site" evidence="5">
    <location>
        <position position="35"/>
    </location>
    <ligand>
        <name>S-adenosyl-L-methionine</name>
        <dbReference type="ChEBI" id="CHEBI:59789"/>
    </ligand>
</feature>
<dbReference type="FunFam" id="3.40.50.150:FF:000028">
    <property type="entry name" value="Ubiquinone biosynthesis O-methyltransferase"/>
    <property type="match status" value="1"/>
</dbReference>
<feature type="binding site" evidence="5">
    <location>
        <position position="55"/>
    </location>
    <ligand>
        <name>S-adenosyl-L-methionine</name>
        <dbReference type="ChEBI" id="CHEBI:59789"/>
    </ligand>
</feature>
<comment type="caution">
    <text evidence="7">The sequence shown here is derived from an EMBL/GenBank/DDBJ whole genome shotgun (WGS) entry which is preliminary data.</text>
</comment>
<dbReference type="GO" id="GO:0010420">
    <property type="term" value="F:polyprenyldihydroxybenzoate methyltransferase activity"/>
    <property type="evidence" value="ECO:0007669"/>
    <property type="project" value="InterPro"/>
</dbReference>
<dbReference type="OMA" id="LASRWWD"/>
<keyword evidence="3 5" id="KW-0831">Ubiquinone biosynthesis</keyword>
<evidence type="ECO:0000256" key="2">
    <source>
        <dbReference type="ARBA" id="ARBA00022679"/>
    </source>
</evidence>
<comment type="catalytic activity">
    <reaction evidence="5">
        <text>a 3-(all-trans-polyprenyl)benzene-1,2-diol + S-adenosyl-L-methionine = a 2-methoxy-6-(all-trans-polyprenyl)phenol + S-adenosyl-L-homocysteine + H(+)</text>
        <dbReference type="Rhea" id="RHEA:31411"/>
        <dbReference type="Rhea" id="RHEA-COMP:9550"/>
        <dbReference type="Rhea" id="RHEA-COMP:9551"/>
        <dbReference type="ChEBI" id="CHEBI:15378"/>
        <dbReference type="ChEBI" id="CHEBI:57856"/>
        <dbReference type="ChEBI" id="CHEBI:59789"/>
        <dbReference type="ChEBI" id="CHEBI:62729"/>
        <dbReference type="ChEBI" id="CHEBI:62731"/>
        <dbReference type="EC" id="2.1.1.222"/>
    </reaction>
</comment>
<dbReference type="CDD" id="cd02440">
    <property type="entry name" value="AdoMet_MTases"/>
    <property type="match status" value="1"/>
</dbReference>
<dbReference type="AlphaFoldDB" id="A0A2W1KGJ6"/>
<dbReference type="HAMAP" id="MF_00472">
    <property type="entry name" value="UbiG"/>
    <property type="match status" value="1"/>
</dbReference>
<dbReference type="InterPro" id="IPR010233">
    <property type="entry name" value="UbiG_MeTrfase"/>
</dbReference>
<evidence type="ECO:0000256" key="5">
    <source>
        <dbReference type="HAMAP-Rule" id="MF_00472"/>
    </source>
</evidence>
<dbReference type="Pfam" id="PF08241">
    <property type="entry name" value="Methyltransf_11"/>
    <property type="match status" value="1"/>
</dbReference>
<keyword evidence="4 5" id="KW-0949">S-adenosyl-L-methionine</keyword>
<dbReference type="Gene3D" id="3.40.50.150">
    <property type="entry name" value="Vaccinia Virus protein VP39"/>
    <property type="match status" value="1"/>
</dbReference>
<dbReference type="SUPFAM" id="SSF53335">
    <property type="entry name" value="S-adenosyl-L-methionine-dependent methyltransferases"/>
    <property type="match status" value="1"/>
</dbReference>
<dbReference type="PANTHER" id="PTHR43464:SF19">
    <property type="entry name" value="UBIQUINONE BIOSYNTHESIS O-METHYLTRANSFERASE, MITOCHONDRIAL"/>
    <property type="match status" value="1"/>
</dbReference>
<dbReference type="OrthoDB" id="5293815at2"/>